<dbReference type="InterPro" id="IPR029016">
    <property type="entry name" value="GAF-like_dom_sf"/>
</dbReference>
<dbReference type="InterPro" id="IPR036890">
    <property type="entry name" value="HATPase_C_sf"/>
</dbReference>
<feature type="region of interest" description="Disordered" evidence="4">
    <location>
        <begin position="1"/>
        <end position="41"/>
    </location>
</feature>
<evidence type="ECO:0000259" key="6">
    <source>
        <dbReference type="SMART" id="SM00387"/>
    </source>
</evidence>
<reference evidence="7 8" key="1">
    <citation type="submission" date="2018-06" db="EMBL/GenBank/DDBJ databases">
        <authorList>
            <consortium name="Pathogen Informatics"/>
            <person name="Doyle S."/>
        </authorList>
    </citation>
    <scope>NUCLEOTIDE SEQUENCE [LARGE SCALE GENOMIC DNA]</scope>
    <source>
        <strain evidence="7 8">NCTC11535</strain>
    </source>
</reference>
<dbReference type="Gene3D" id="1.20.5.1930">
    <property type="match status" value="1"/>
</dbReference>
<evidence type="ECO:0000259" key="5">
    <source>
        <dbReference type="SMART" id="SM00065"/>
    </source>
</evidence>
<feature type="domain" description="Histidine kinase/HSP90-like ATPase" evidence="6">
    <location>
        <begin position="504"/>
        <end position="636"/>
    </location>
</feature>
<keyword evidence="8" id="KW-1185">Reference proteome</keyword>
<dbReference type="Gene3D" id="3.30.565.10">
    <property type="entry name" value="Histidine kinase-like ATPase, C-terminal domain"/>
    <property type="match status" value="1"/>
</dbReference>
<gene>
    <name evidence="7" type="primary">devS</name>
    <name evidence="7" type="ORF">NCTC11535_00232</name>
</gene>
<feature type="compositionally biased region" description="Low complexity" evidence="4">
    <location>
        <begin position="643"/>
        <end position="654"/>
    </location>
</feature>
<dbReference type="Gene3D" id="3.30.450.40">
    <property type="match status" value="2"/>
</dbReference>
<accession>A0ABY1VLM5</accession>
<keyword evidence="3" id="KW-0902">Two-component regulatory system</keyword>
<dbReference type="Pfam" id="PF13185">
    <property type="entry name" value="GAF_2"/>
    <property type="match status" value="1"/>
</dbReference>
<feature type="region of interest" description="Disordered" evidence="4">
    <location>
        <begin position="643"/>
        <end position="666"/>
    </location>
</feature>
<dbReference type="SMART" id="SM00387">
    <property type="entry name" value="HATPase_c"/>
    <property type="match status" value="1"/>
</dbReference>
<comment type="caution">
    <text evidence="7">The sequence shown here is derived from an EMBL/GenBank/DDBJ whole genome shotgun (WGS) entry which is preliminary data.</text>
</comment>
<feature type="compositionally biased region" description="Low complexity" evidence="4">
    <location>
        <begin position="10"/>
        <end position="20"/>
    </location>
</feature>
<protein>
    <submittedName>
        <fullName evidence="7">Redox sensor histidine kinase response regulator devS</fullName>
        <ecNumber evidence="7">2.7.13.3</ecNumber>
    </submittedName>
</protein>
<name>A0ABY1VLM5_9ACTO</name>
<dbReference type="RefSeq" id="WP_229116723.1">
    <property type="nucleotide sequence ID" value="NZ_UAPQ01000001.1"/>
</dbReference>
<evidence type="ECO:0000256" key="2">
    <source>
        <dbReference type="ARBA" id="ARBA00022777"/>
    </source>
</evidence>
<dbReference type="GO" id="GO:0004673">
    <property type="term" value="F:protein histidine kinase activity"/>
    <property type="evidence" value="ECO:0007669"/>
    <property type="project" value="UniProtKB-EC"/>
</dbReference>
<dbReference type="Pfam" id="PF07730">
    <property type="entry name" value="HisKA_3"/>
    <property type="match status" value="1"/>
</dbReference>
<dbReference type="InterPro" id="IPR003594">
    <property type="entry name" value="HATPase_dom"/>
</dbReference>
<feature type="domain" description="GAF" evidence="5">
    <location>
        <begin position="224"/>
        <end position="370"/>
    </location>
</feature>
<evidence type="ECO:0000313" key="7">
    <source>
        <dbReference type="EMBL" id="SPT52581.1"/>
    </source>
</evidence>
<dbReference type="InterPro" id="IPR003018">
    <property type="entry name" value="GAF"/>
</dbReference>
<feature type="domain" description="GAF" evidence="5">
    <location>
        <begin position="60"/>
        <end position="203"/>
    </location>
</feature>
<dbReference type="SUPFAM" id="SSF55781">
    <property type="entry name" value="GAF domain-like"/>
    <property type="match status" value="2"/>
</dbReference>
<dbReference type="EMBL" id="UAPQ01000001">
    <property type="protein sequence ID" value="SPT52581.1"/>
    <property type="molecule type" value="Genomic_DNA"/>
</dbReference>
<keyword evidence="2 7" id="KW-0418">Kinase</keyword>
<dbReference type="EC" id="2.7.13.3" evidence="7"/>
<dbReference type="InterPro" id="IPR011712">
    <property type="entry name" value="Sig_transdc_His_kin_sub3_dim/P"/>
</dbReference>
<dbReference type="Pfam" id="PF01590">
    <property type="entry name" value="GAF"/>
    <property type="match status" value="1"/>
</dbReference>
<evidence type="ECO:0000256" key="1">
    <source>
        <dbReference type="ARBA" id="ARBA00022679"/>
    </source>
</evidence>
<sequence>MNEPQPTPSTPKSSVSTPGSRLAYAIHSDQHSPTNSALDSPPLSATELVKAALRLTSSLRVPDALRRLADSACSLTGAEWGTITVLNKADTDPNAPVSMGEPTLSPEALAGHASQAQPIGPAGAGVVVNNDLSVAQAFTGQIEGESPGCLLSAPLRLHSQVYGRLYLGDKPGGFTETDVTTVLMLADAAAVAVENARLYRESRDREKWMAVSQELTQTLLSGAEEDDALTLIAKRVREVARADASALILPSIGETWVCEIAEGKHANELLGTFFPPEGRAITTLRHQTGTIVESLAQAAQDHDLLVPVLAQFGPALYAPMIHRGRGVGVILLLRDLGEPPFTAQDLEIAELVAGQATMAFELADAQHAEEMATLLDQRAQIGRDLHDLAIQQLFATGMQISAARDRLRSGEKLDCQRVAEVLDSALSAVDDSVRQIRSIVRSLRDRDEDVSLVERLRREASLARTSLGFAPSLLLSVDGVGLSHAERGTEDQLITAIDAAIAEDIGDDMVAVVREGLSNVARHARASSVTVDVKLEGLPGTGGAEVGALDSGGCLPFAGKGQASGDSEPYVGQPVVEIVVRDDGVGVDPGVTRRSGTANMAERARRHGGSFVIGPRARSDGARRGTCFTWRVPLTRPGRKLVAPAGGPLPSHPGGHLGAALQTHLG</sequence>
<dbReference type="PANTHER" id="PTHR24421:SF56">
    <property type="entry name" value="OXYGEN SENSOR HISTIDINE KINASE RESPONSE REGULATOR DOST"/>
    <property type="match status" value="1"/>
</dbReference>
<evidence type="ECO:0000256" key="4">
    <source>
        <dbReference type="SAM" id="MobiDB-lite"/>
    </source>
</evidence>
<evidence type="ECO:0000313" key="8">
    <source>
        <dbReference type="Proteomes" id="UP000250006"/>
    </source>
</evidence>
<dbReference type="Proteomes" id="UP000250006">
    <property type="component" value="Unassembled WGS sequence"/>
</dbReference>
<dbReference type="PANTHER" id="PTHR24421">
    <property type="entry name" value="NITRATE/NITRITE SENSOR PROTEIN NARX-RELATED"/>
    <property type="match status" value="1"/>
</dbReference>
<dbReference type="InterPro" id="IPR050482">
    <property type="entry name" value="Sensor_HK_TwoCompSys"/>
</dbReference>
<dbReference type="SUPFAM" id="SSF55874">
    <property type="entry name" value="ATPase domain of HSP90 chaperone/DNA topoisomerase II/histidine kinase"/>
    <property type="match status" value="1"/>
</dbReference>
<proteinExistence type="predicted"/>
<organism evidence="7 8">
    <name type="scientific">Actinomyces bovis</name>
    <dbReference type="NCBI Taxonomy" id="1658"/>
    <lineage>
        <taxon>Bacteria</taxon>
        <taxon>Bacillati</taxon>
        <taxon>Actinomycetota</taxon>
        <taxon>Actinomycetes</taxon>
        <taxon>Actinomycetales</taxon>
        <taxon>Actinomycetaceae</taxon>
        <taxon>Actinomyces</taxon>
    </lineage>
</organism>
<evidence type="ECO:0000256" key="3">
    <source>
        <dbReference type="ARBA" id="ARBA00023012"/>
    </source>
</evidence>
<keyword evidence="1 7" id="KW-0808">Transferase</keyword>
<dbReference type="SMART" id="SM00065">
    <property type="entry name" value="GAF"/>
    <property type="match status" value="2"/>
</dbReference>